<feature type="domain" description="AB hydrolase-1" evidence="1">
    <location>
        <begin position="22"/>
        <end position="268"/>
    </location>
</feature>
<sequence>MPIARLNGIDINYQVNGDGPETLVLVHNVIANMSAYDDNAPVFGKHFRTIRFDLRGHGQSSKVSTQDEAPDFYTYENTAADLASLLDHLGVERCHVLGQAYWGVSTASTFMARHPERVQSLIAVSCDLLATPEGSGLFDSMTPQMRAGFERLHAVARSEGMLAVFEARKQTRTFWGDRLMASPAILERFRQMYADTSPLTFLNFPLMRPAAKQAITDALKAHRIPTFVLMGVQDPHPTEMIAHWKADYPDCHAMLLPDCGHYVAIENPGDFNRAVLNFLAGVRAYGQGF</sequence>
<dbReference type="PANTHER" id="PTHR43798:SF5">
    <property type="entry name" value="MONOACYLGLYCEROL LIPASE ABHD6"/>
    <property type="match status" value="1"/>
</dbReference>
<dbReference type="AlphaFoldDB" id="A0A1B1YVL3"/>
<dbReference type="Gene3D" id="3.40.50.1820">
    <property type="entry name" value="alpha/beta hydrolase"/>
    <property type="match status" value="1"/>
</dbReference>
<dbReference type="InParanoid" id="A0A1B1YVL3"/>
<dbReference type="STRING" id="1810504.PG2T_12615"/>
<proteinExistence type="predicted"/>
<dbReference type="GO" id="GO:0046464">
    <property type="term" value="P:acylglycerol catabolic process"/>
    <property type="evidence" value="ECO:0007669"/>
    <property type="project" value="TreeGrafter"/>
</dbReference>
<evidence type="ECO:0000259" key="1">
    <source>
        <dbReference type="Pfam" id="PF00561"/>
    </source>
</evidence>
<dbReference type="Proteomes" id="UP000092952">
    <property type="component" value="Chromosome"/>
</dbReference>
<dbReference type="GO" id="GO:0047372">
    <property type="term" value="F:monoacylglycerol lipase activity"/>
    <property type="evidence" value="ECO:0007669"/>
    <property type="project" value="TreeGrafter"/>
</dbReference>
<dbReference type="InterPro" id="IPR029058">
    <property type="entry name" value="AB_hydrolase_fold"/>
</dbReference>
<dbReference type="PRINTS" id="PR00412">
    <property type="entry name" value="EPOXHYDRLASE"/>
</dbReference>
<dbReference type="InterPro" id="IPR000073">
    <property type="entry name" value="AB_hydrolase_1"/>
</dbReference>
<evidence type="ECO:0000313" key="3">
    <source>
        <dbReference type="Proteomes" id="UP000092952"/>
    </source>
</evidence>
<protein>
    <recommendedName>
        <fullName evidence="1">AB hydrolase-1 domain-containing protein</fullName>
    </recommendedName>
</protein>
<dbReference type="KEGG" id="gbi:PG2T_12615"/>
<dbReference type="OrthoDB" id="9780765at2"/>
<dbReference type="SUPFAM" id="SSF53474">
    <property type="entry name" value="alpha/beta-Hydrolases"/>
    <property type="match status" value="1"/>
</dbReference>
<dbReference type="RefSeq" id="WP_068806116.1">
    <property type="nucleotide sequence ID" value="NZ_CP014671.1"/>
</dbReference>
<dbReference type="InterPro" id="IPR050266">
    <property type="entry name" value="AB_hydrolase_sf"/>
</dbReference>
<name>A0A1B1YVL3_9GAMM</name>
<dbReference type="Pfam" id="PF00561">
    <property type="entry name" value="Abhydrolase_1"/>
    <property type="match status" value="1"/>
</dbReference>
<dbReference type="GO" id="GO:0016020">
    <property type="term" value="C:membrane"/>
    <property type="evidence" value="ECO:0007669"/>
    <property type="project" value="TreeGrafter"/>
</dbReference>
<organism evidence="2 3">
    <name type="scientific">Immundisolibacter cernigliae</name>
    <dbReference type="NCBI Taxonomy" id="1810504"/>
    <lineage>
        <taxon>Bacteria</taxon>
        <taxon>Pseudomonadati</taxon>
        <taxon>Pseudomonadota</taxon>
        <taxon>Gammaproteobacteria</taxon>
        <taxon>Immundisolibacterales</taxon>
        <taxon>Immundisolibacteraceae</taxon>
        <taxon>Immundisolibacter</taxon>
    </lineage>
</organism>
<accession>A0A1B1YVL3</accession>
<keyword evidence="3" id="KW-1185">Reference proteome</keyword>
<evidence type="ECO:0000313" key="2">
    <source>
        <dbReference type="EMBL" id="ANX04930.1"/>
    </source>
</evidence>
<reference evidence="3" key="1">
    <citation type="submission" date="2016-03" db="EMBL/GenBank/DDBJ databases">
        <title>Complete genome sequence of Solimmundus cernigliae, representing a novel lineage of polycyclic aromatic hydrocarbon degraders within the Gammaproteobacteria.</title>
        <authorList>
            <person name="Singleton D.R."/>
            <person name="Dickey A.N."/>
            <person name="Scholl E.H."/>
            <person name="Wright F.A."/>
            <person name="Aitken M.D."/>
        </authorList>
    </citation>
    <scope>NUCLEOTIDE SEQUENCE [LARGE SCALE GENOMIC DNA]</scope>
    <source>
        <strain evidence="3">TR3.2</strain>
    </source>
</reference>
<gene>
    <name evidence="2" type="ORF">PG2T_12615</name>
</gene>
<dbReference type="PANTHER" id="PTHR43798">
    <property type="entry name" value="MONOACYLGLYCEROL LIPASE"/>
    <property type="match status" value="1"/>
</dbReference>
<dbReference type="InterPro" id="IPR000639">
    <property type="entry name" value="Epox_hydrolase-like"/>
</dbReference>
<dbReference type="EMBL" id="CP014671">
    <property type="protein sequence ID" value="ANX04930.1"/>
    <property type="molecule type" value="Genomic_DNA"/>
</dbReference>